<keyword evidence="2" id="KW-1185">Reference proteome</keyword>
<sequence>MSYLEADTKAKLITPKLNESGWSENSLAVKEVKNIL</sequence>
<accession>A0A1I5MAS4</accession>
<dbReference type="STRING" id="223786.SAMN05216234_10593"/>
<reference evidence="1 2" key="1">
    <citation type="submission" date="2016-10" db="EMBL/GenBank/DDBJ databases">
        <authorList>
            <person name="de Groot N.N."/>
        </authorList>
    </citation>
    <scope>NUCLEOTIDE SEQUENCE [LARGE SCALE GENOMIC DNA]</scope>
    <source>
        <strain evidence="1 2">EP1-55-1</strain>
    </source>
</reference>
<protein>
    <submittedName>
        <fullName evidence="1">Type I restriction enzyme, R subunit</fullName>
    </submittedName>
</protein>
<evidence type="ECO:0000313" key="1">
    <source>
        <dbReference type="EMBL" id="SFP06728.1"/>
    </source>
</evidence>
<dbReference type="AlphaFoldDB" id="A0A1I5MAS4"/>
<dbReference type="Proteomes" id="UP000199227">
    <property type="component" value="Unassembled WGS sequence"/>
</dbReference>
<dbReference type="Gene3D" id="3.90.1570.30">
    <property type="match status" value="1"/>
</dbReference>
<proteinExistence type="predicted"/>
<organism evidence="1 2">
    <name type="scientific">Hydrogenimonas thermophila</name>
    <dbReference type="NCBI Taxonomy" id="223786"/>
    <lineage>
        <taxon>Bacteria</taxon>
        <taxon>Pseudomonadati</taxon>
        <taxon>Campylobacterota</taxon>
        <taxon>Epsilonproteobacteria</taxon>
        <taxon>Campylobacterales</taxon>
        <taxon>Hydrogenimonadaceae</taxon>
        <taxon>Hydrogenimonas</taxon>
    </lineage>
</organism>
<dbReference type="EMBL" id="FOXB01000005">
    <property type="protein sequence ID" value="SFP06728.1"/>
    <property type="molecule type" value="Genomic_DNA"/>
</dbReference>
<name>A0A1I5MAS4_9BACT</name>
<evidence type="ECO:0000313" key="2">
    <source>
        <dbReference type="Proteomes" id="UP000199227"/>
    </source>
</evidence>
<gene>
    <name evidence="1" type="ORF">SAMN05216234_10593</name>
</gene>